<dbReference type="InterPro" id="IPR050515">
    <property type="entry name" value="Beta-lactam/transpept"/>
</dbReference>
<comment type="caution">
    <text evidence="6">The sequence shown here is derived from an EMBL/GenBank/DDBJ whole genome shotgun (WGS) entry which is preliminary data.</text>
</comment>
<dbReference type="Gene3D" id="3.90.1310.10">
    <property type="entry name" value="Penicillin-binding protein 2a (Domain 2)"/>
    <property type="match status" value="1"/>
</dbReference>
<dbReference type="InterPro" id="IPR036138">
    <property type="entry name" value="PBP_dimer_sf"/>
</dbReference>
<sequence length="574" mass="64032">MSQWRISFLMIIVFLIGGIIVSRLFSLQILQYNYYSAWAQGQHGIYQELFPQRGEIFIQDLADGRQNNQSDYYPLAINKEFYQIYAVPKIIPDSQKENLADRLAELLELDKETILERISKKDDPYEPIKHKVNQEIAQIITDWQIDGLAMAPENWRYYPNGSFACHLTGFVGLREEGRIGQYGLEGYYENKLKGRAGFLSGKKDTSGYWIPSLRQEFQPAENGADLILTIDQNIQFKAEKELKQLVERWQAVGGTIIIMEPASGAIRAMANWPSFDPNQYSQVEDIGIFLNPAVQEVYEPGSVFKLITLAAGLDSGRVTPQTVYEDNGQIRIKGSIISNVNGKSYGQQTMTQVLEKSINTGAVFVQQEIGQDIFRDYIQRFNFSQPTGVDLTGEVGGDISNIFTDREINLATISFGQGITVTPLGLIAAIGTIANQGKLMQPYLVEKIIDSDGLETIKEPHLIKEVISSKTAEELTKMMVSVVENGFGKPAGVSGYNIAGKTGTAQIPDPKEGGYSSEETIHTFVGFAPAFNPQFVILIKLDQPKGISFAADSTSPVFKKMAEYLFNYLEIPPQ</sequence>
<feature type="domain" description="Penicillin-binding protein dimerisation" evidence="5">
    <location>
        <begin position="72"/>
        <end position="210"/>
    </location>
</feature>
<dbReference type="Pfam" id="PF03717">
    <property type="entry name" value="PBP_dimer"/>
    <property type="match status" value="1"/>
</dbReference>
<keyword evidence="2 3" id="KW-0472">Membrane</keyword>
<dbReference type="Gene3D" id="3.40.710.10">
    <property type="entry name" value="DD-peptidase/beta-lactamase superfamily"/>
    <property type="match status" value="1"/>
</dbReference>
<keyword evidence="3" id="KW-1133">Transmembrane helix</keyword>
<protein>
    <recommendedName>
        <fullName evidence="8">Peptidoglycan glycosyltransferase</fullName>
    </recommendedName>
</protein>
<keyword evidence="3" id="KW-0812">Transmembrane</keyword>
<dbReference type="AlphaFoldDB" id="A0A2G9YCF2"/>
<reference evidence="6 7" key="1">
    <citation type="submission" date="2017-09" db="EMBL/GenBank/DDBJ databases">
        <title>Depth-based differentiation of microbial function through sediment-hosted aquifers and enrichment of novel symbionts in the deep terrestrial subsurface.</title>
        <authorList>
            <person name="Probst A.J."/>
            <person name="Ladd B."/>
            <person name="Jarett J.K."/>
            <person name="Geller-Mcgrath D.E."/>
            <person name="Sieber C.M."/>
            <person name="Emerson J.B."/>
            <person name="Anantharaman K."/>
            <person name="Thomas B.C."/>
            <person name="Malmstrom R."/>
            <person name="Stieglmeier M."/>
            <person name="Klingl A."/>
            <person name="Woyke T."/>
            <person name="Ryan C.M."/>
            <person name="Banfield J.F."/>
        </authorList>
    </citation>
    <scope>NUCLEOTIDE SEQUENCE [LARGE SCALE GENOMIC DNA]</scope>
    <source>
        <strain evidence="6">CG23_combo_of_CG06-09_8_20_14_all_37_13</strain>
    </source>
</reference>
<evidence type="ECO:0008006" key="8">
    <source>
        <dbReference type="Google" id="ProtNLM"/>
    </source>
</evidence>
<dbReference type="PANTHER" id="PTHR30627:SF1">
    <property type="entry name" value="PEPTIDOGLYCAN D,D-TRANSPEPTIDASE FTSI"/>
    <property type="match status" value="1"/>
</dbReference>
<dbReference type="InterPro" id="IPR012338">
    <property type="entry name" value="Beta-lactam/transpept-like"/>
</dbReference>
<evidence type="ECO:0000313" key="7">
    <source>
        <dbReference type="Proteomes" id="UP000231480"/>
    </source>
</evidence>
<dbReference type="PANTHER" id="PTHR30627">
    <property type="entry name" value="PEPTIDOGLYCAN D,D-TRANSPEPTIDASE"/>
    <property type="match status" value="1"/>
</dbReference>
<organism evidence="6 7">
    <name type="scientific">Candidatus Portnoybacteria bacterium CG23_combo_of_CG06-09_8_20_14_all_37_13</name>
    <dbReference type="NCBI Taxonomy" id="1974819"/>
    <lineage>
        <taxon>Bacteria</taxon>
        <taxon>Candidatus Portnoyibacteriota</taxon>
    </lineage>
</organism>
<comment type="subcellular location">
    <subcellularLocation>
        <location evidence="1">Membrane</location>
    </subcellularLocation>
</comment>
<evidence type="ECO:0000259" key="5">
    <source>
        <dbReference type="Pfam" id="PF03717"/>
    </source>
</evidence>
<evidence type="ECO:0000256" key="1">
    <source>
        <dbReference type="ARBA" id="ARBA00004370"/>
    </source>
</evidence>
<dbReference type="Proteomes" id="UP000231480">
    <property type="component" value="Unassembled WGS sequence"/>
</dbReference>
<dbReference type="InterPro" id="IPR001460">
    <property type="entry name" value="PCN-bd_Tpept"/>
</dbReference>
<dbReference type="Pfam" id="PF00905">
    <property type="entry name" value="Transpeptidase"/>
    <property type="match status" value="1"/>
</dbReference>
<dbReference type="GO" id="GO:0071555">
    <property type="term" value="P:cell wall organization"/>
    <property type="evidence" value="ECO:0007669"/>
    <property type="project" value="TreeGrafter"/>
</dbReference>
<dbReference type="SUPFAM" id="SSF56601">
    <property type="entry name" value="beta-lactamase/transpeptidase-like"/>
    <property type="match status" value="1"/>
</dbReference>
<dbReference type="EMBL" id="PCRH01000060">
    <property type="protein sequence ID" value="PIP16919.1"/>
    <property type="molecule type" value="Genomic_DNA"/>
</dbReference>
<evidence type="ECO:0000256" key="2">
    <source>
        <dbReference type="ARBA" id="ARBA00023136"/>
    </source>
</evidence>
<dbReference type="SUPFAM" id="SSF56519">
    <property type="entry name" value="Penicillin binding protein dimerisation domain"/>
    <property type="match status" value="1"/>
</dbReference>
<dbReference type="Gene3D" id="3.30.450.330">
    <property type="match status" value="1"/>
</dbReference>
<dbReference type="InterPro" id="IPR005311">
    <property type="entry name" value="PBP_dimer"/>
</dbReference>
<evidence type="ECO:0000256" key="3">
    <source>
        <dbReference type="SAM" id="Phobius"/>
    </source>
</evidence>
<feature type="domain" description="Penicillin-binding protein transpeptidase" evidence="4">
    <location>
        <begin position="254"/>
        <end position="561"/>
    </location>
</feature>
<evidence type="ECO:0000313" key="6">
    <source>
        <dbReference type="EMBL" id="PIP16919.1"/>
    </source>
</evidence>
<name>A0A2G9YCF2_9BACT</name>
<accession>A0A2G9YCF2</accession>
<proteinExistence type="predicted"/>
<gene>
    <name evidence="6" type="ORF">COX44_02730</name>
</gene>
<evidence type="ECO:0000259" key="4">
    <source>
        <dbReference type="Pfam" id="PF00905"/>
    </source>
</evidence>
<dbReference type="GO" id="GO:0005886">
    <property type="term" value="C:plasma membrane"/>
    <property type="evidence" value="ECO:0007669"/>
    <property type="project" value="TreeGrafter"/>
</dbReference>
<feature type="transmembrane region" description="Helical" evidence="3">
    <location>
        <begin position="6"/>
        <end position="25"/>
    </location>
</feature>
<dbReference type="GO" id="GO:0008658">
    <property type="term" value="F:penicillin binding"/>
    <property type="evidence" value="ECO:0007669"/>
    <property type="project" value="InterPro"/>
</dbReference>